<dbReference type="Gene3D" id="1.20.1530.20">
    <property type="match status" value="1"/>
</dbReference>
<dbReference type="GO" id="GO:0016020">
    <property type="term" value="C:membrane"/>
    <property type="evidence" value="ECO:0007669"/>
    <property type="project" value="UniProtKB-SubCell"/>
</dbReference>
<evidence type="ECO:0000256" key="3">
    <source>
        <dbReference type="ARBA" id="ARBA00022989"/>
    </source>
</evidence>
<feature type="transmembrane region" description="Helical" evidence="5">
    <location>
        <begin position="192"/>
        <end position="212"/>
    </location>
</feature>
<dbReference type="PANTHER" id="PTHR43021:SF2">
    <property type="entry name" value="CATION_H+ EXCHANGER DOMAIN-CONTAINING PROTEIN"/>
    <property type="match status" value="1"/>
</dbReference>
<dbReference type="PANTHER" id="PTHR43021">
    <property type="entry name" value="NA(+)/H(+) ANTIPORTER-RELATED"/>
    <property type="match status" value="1"/>
</dbReference>
<evidence type="ECO:0000256" key="5">
    <source>
        <dbReference type="SAM" id="Phobius"/>
    </source>
</evidence>
<dbReference type="OrthoDB" id="9778229at2"/>
<proteinExistence type="predicted"/>
<feature type="transmembrane region" description="Helical" evidence="5">
    <location>
        <begin position="149"/>
        <end position="172"/>
    </location>
</feature>
<evidence type="ECO:0000256" key="2">
    <source>
        <dbReference type="ARBA" id="ARBA00022692"/>
    </source>
</evidence>
<sequence length="392" mass="41057">MSFNLLYYVAIILFSGLFFGKIVSKFKLPYVTGYLIGGILIGPSVLKLVPHTAISSLSIITKSALGFIAFSIGSEFSLNQVKKSGFGVIIITILEALFAVILVDLAMIFIFKQSVQFSIVLGAIAAATAPAATVMVIRQYKAKGPLVNTLLQVVAMDDAVAIIAFSVSLAIAQSMNGSSGSFFKEAILAPSIEIFGAAILGIAAGFVLALLSKKASGEDQLLVITIGTIFLVLGLSEYFNLSSLIACMMLGATLVNITTNKKPFNLADRFTPPLFIAFFTIAGLDLNLSVMTSIGIIGIGYVVFRVIGKLLGAYVGAKIANSPGNVQKYLGLALIPQAGVAIGLSMIAETALGNNVGLKLKTIILAATVIYELFGPVLAKIALTKAGEIKVS</sequence>
<feature type="domain" description="Cation/H+ exchanger transmembrane" evidence="6">
    <location>
        <begin position="17"/>
        <end position="370"/>
    </location>
</feature>
<reference evidence="7 8" key="1">
    <citation type="submission" date="2016-11" db="EMBL/GenBank/DDBJ databases">
        <authorList>
            <person name="Jaros S."/>
            <person name="Januszkiewicz K."/>
            <person name="Wedrychowicz H."/>
        </authorList>
    </citation>
    <scope>NUCLEOTIDE SEQUENCE [LARGE SCALE GENOMIC DNA]</scope>
    <source>
        <strain evidence="7 8">DSM 21864</strain>
    </source>
</reference>
<gene>
    <name evidence="7" type="ORF">SAMN05444401_1780</name>
</gene>
<dbReference type="InterPro" id="IPR038770">
    <property type="entry name" value="Na+/solute_symporter_sf"/>
</dbReference>
<feature type="transmembrane region" description="Helical" evidence="5">
    <location>
        <begin position="52"/>
        <end position="73"/>
    </location>
</feature>
<accession>A0A1M6F1X9</accession>
<feature type="transmembrane region" description="Helical" evidence="5">
    <location>
        <begin position="329"/>
        <end position="348"/>
    </location>
</feature>
<evidence type="ECO:0000259" key="6">
    <source>
        <dbReference type="Pfam" id="PF00999"/>
    </source>
</evidence>
<dbReference type="InterPro" id="IPR006153">
    <property type="entry name" value="Cation/H_exchanger_TM"/>
</dbReference>
<protein>
    <submittedName>
        <fullName evidence="7">Transporter, CPA2 family</fullName>
    </submittedName>
</protein>
<feature type="transmembrane region" description="Helical" evidence="5">
    <location>
        <begin position="270"/>
        <end position="288"/>
    </location>
</feature>
<feature type="transmembrane region" description="Helical" evidence="5">
    <location>
        <begin position="241"/>
        <end position="258"/>
    </location>
</feature>
<comment type="subcellular location">
    <subcellularLocation>
        <location evidence="1">Membrane</location>
        <topology evidence="1">Multi-pass membrane protein</topology>
    </subcellularLocation>
</comment>
<dbReference type="EMBL" id="FQZO01000002">
    <property type="protein sequence ID" value="SHI91707.1"/>
    <property type="molecule type" value="Genomic_DNA"/>
</dbReference>
<feature type="transmembrane region" description="Helical" evidence="5">
    <location>
        <begin position="6"/>
        <end position="23"/>
    </location>
</feature>
<dbReference type="Pfam" id="PF00999">
    <property type="entry name" value="Na_H_Exchanger"/>
    <property type="match status" value="1"/>
</dbReference>
<feature type="transmembrane region" description="Helical" evidence="5">
    <location>
        <begin position="85"/>
        <end position="111"/>
    </location>
</feature>
<dbReference type="RefSeq" id="WP_073005620.1">
    <property type="nucleotide sequence ID" value="NZ_FQZO01000002.1"/>
</dbReference>
<dbReference type="AlphaFoldDB" id="A0A1M6F1X9"/>
<organism evidence="7 8">
    <name type="scientific">Clostridium amylolyticum</name>
    <dbReference type="NCBI Taxonomy" id="1121298"/>
    <lineage>
        <taxon>Bacteria</taxon>
        <taxon>Bacillati</taxon>
        <taxon>Bacillota</taxon>
        <taxon>Clostridia</taxon>
        <taxon>Eubacteriales</taxon>
        <taxon>Clostridiaceae</taxon>
        <taxon>Clostridium</taxon>
    </lineage>
</organism>
<evidence type="ECO:0000313" key="8">
    <source>
        <dbReference type="Proteomes" id="UP000184080"/>
    </source>
</evidence>
<feature type="transmembrane region" description="Helical" evidence="5">
    <location>
        <begin position="28"/>
        <end position="46"/>
    </location>
</feature>
<dbReference type="GO" id="GO:0015297">
    <property type="term" value="F:antiporter activity"/>
    <property type="evidence" value="ECO:0007669"/>
    <property type="project" value="InterPro"/>
</dbReference>
<keyword evidence="2 5" id="KW-0812">Transmembrane</keyword>
<name>A0A1M6F1X9_9CLOT</name>
<feature type="transmembrane region" description="Helical" evidence="5">
    <location>
        <begin position="117"/>
        <end position="137"/>
    </location>
</feature>
<dbReference type="STRING" id="1121298.SAMN05444401_1780"/>
<keyword evidence="3 5" id="KW-1133">Transmembrane helix</keyword>
<keyword evidence="4 5" id="KW-0472">Membrane</keyword>
<feature type="transmembrane region" description="Helical" evidence="5">
    <location>
        <begin position="360"/>
        <end position="383"/>
    </location>
</feature>
<dbReference type="GO" id="GO:1902600">
    <property type="term" value="P:proton transmembrane transport"/>
    <property type="evidence" value="ECO:0007669"/>
    <property type="project" value="InterPro"/>
</dbReference>
<evidence type="ECO:0000256" key="4">
    <source>
        <dbReference type="ARBA" id="ARBA00023136"/>
    </source>
</evidence>
<evidence type="ECO:0000256" key="1">
    <source>
        <dbReference type="ARBA" id="ARBA00004141"/>
    </source>
</evidence>
<dbReference type="Proteomes" id="UP000184080">
    <property type="component" value="Unassembled WGS sequence"/>
</dbReference>
<keyword evidence="8" id="KW-1185">Reference proteome</keyword>
<evidence type="ECO:0000313" key="7">
    <source>
        <dbReference type="EMBL" id="SHI91707.1"/>
    </source>
</evidence>